<evidence type="ECO:0000313" key="2">
    <source>
        <dbReference type="EMBL" id="VVD31691.1"/>
    </source>
</evidence>
<feature type="region of interest" description="Disordered" evidence="1">
    <location>
        <begin position="35"/>
        <end position="74"/>
    </location>
</feature>
<keyword evidence="3" id="KW-1185">Reference proteome</keyword>
<proteinExistence type="predicted"/>
<dbReference type="EMBL" id="LR699554">
    <property type="protein sequence ID" value="VVD31691.1"/>
    <property type="molecule type" value="Genomic_DNA"/>
</dbReference>
<evidence type="ECO:0000256" key="1">
    <source>
        <dbReference type="SAM" id="MobiDB-lite"/>
    </source>
</evidence>
<sequence length="74" mass="8011">MTGYGLRSVALSAVVSQCEIVFQESAAVWPTADCQSTSIPSAQHPTRVRRKRRRHALSSSLPVTATATSARRRG</sequence>
<accession>A0A5Q4ZIB3</accession>
<feature type="compositionally biased region" description="Polar residues" evidence="1">
    <location>
        <begin position="35"/>
        <end position="44"/>
    </location>
</feature>
<name>A0A5Q4ZIB3_9BURK</name>
<organism evidence="2 3">
    <name type="scientific">Paraburkholderia dioscoreae</name>
    <dbReference type="NCBI Taxonomy" id="2604047"/>
    <lineage>
        <taxon>Bacteria</taxon>
        <taxon>Pseudomonadati</taxon>
        <taxon>Pseudomonadota</taxon>
        <taxon>Betaproteobacteria</taxon>
        <taxon>Burkholderiales</taxon>
        <taxon>Burkholderiaceae</taxon>
        <taxon>Paraburkholderia</taxon>
    </lineage>
</organism>
<feature type="compositionally biased region" description="Polar residues" evidence="1">
    <location>
        <begin position="57"/>
        <end position="74"/>
    </location>
</feature>
<dbReference type="AlphaFoldDB" id="A0A5Q4ZIB3"/>
<feature type="compositionally biased region" description="Basic residues" evidence="1">
    <location>
        <begin position="46"/>
        <end position="56"/>
    </location>
</feature>
<gene>
    <name evidence="2" type="ORF">PDMSB3_0388</name>
</gene>
<evidence type="ECO:0000313" key="3">
    <source>
        <dbReference type="Proteomes" id="UP000325811"/>
    </source>
</evidence>
<dbReference type="Proteomes" id="UP000325811">
    <property type="component" value="Chromosome II"/>
</dbReference>
<dbReference type="KEGG" id="pdio:PDMSB3_0388.1"/>
<reference evidence="2 3" key="1">
    <citation type="submission" date="2019-08" db="EMBL/GenBank/DDBJ databases">
        <authorList>
            <person name="Herpell B J."/>
        </authorList>
    </citation>
    <scope>NUCLEOTIDE SEQUENCE [LARGE SCALE GENOMIC DNA]</scope>
    <source>
        <strain evidence="3">Msb3</strain>
    </source>
</reference>
<protein>
    <submittedName>
        <fullName evidence="2">Uncharacterized protein</fullName>
    </submittedName>
</protein>